<dbReference type="Pfam" id="PF07549">
    <property type="entry name" value="Sec_GG"/>
    <property type="match status" value="1"/>
</dbReference>
<dbReference type="Proteomes" id="UP000231436">
    <property type="component" value="Unassembled WGS sequence"/>
</dbReference>
<feature type="transmembrane region" description="Helical" evidence="9">
    <location>
        <begin position="562"/>
        <end position="582"/>
    </location>
</feature>
<keyword evidence="10" id="KW-0697">Rotamase</keyword>
<evidence type="ECO:0000259" key="11">
    <source>
        <dbReference type="PROSITE" id="PS50198"/>
    </source>
</evidence>
<reference evidence="13" key="1">
    <citation type="submission" date="2017-09" db="EMBL/GenBank/DDBJ databases">
        <title>Depth-based differentiation of microbial function through sediment-hosted aquifers and enrichment of novel symbionts in the deep terrestrial subsurface.</title>
        <authorList>
            <person name="Probst A.J."/>
            <person name="Ladd B."/>
            <person name="Jarett J.K."/>
            <person name="Geller-Mcgrath D.E."/>
            <person name="Sieber C.M.K."/>
            <person name="Emerson J.B."/>
            <person name="Anantharaman K."/>
            <person name="Thomas B.C."/>
            <person name="Malmstrom R."/>
            <person name="Stieglmeier M."/>
            <person name="Klingl A."/>
            <person name="Woyke T."/>
            <person name="Ryan C.M."/>
            <person name="Banfield J.F."/>
        </authorList>
    </citation>
    <scope>NUCLEOTIDE SEQUENCE [LARGE SCALE GENOMIC DNA]</scope>
</reference>
<dbReference type="Gene3D" id="3.30.70.3220">
    <property type="match status" value="1"/>
</dbReference>
<dbReference type="PANTHER" id="PTHR30081">
    <property type="entry name" value="PROTEIN-EXPORT MEMBRANE PROTEIN SEC"/>
    <property type="match status" value="1"/>
</dbReference>
<keyword evidence="3 9" id="KW-1003">Cell membrane</keyword>
<evidence type="ECO:0000256" key="6">
    <source>
        <dbReference type="ARBA" id="ARBA00022989"/>
    </source>
</evidence>
<dbReference type="PROSITE" id="PS50198">
    <property type="entry name" value="PPIC_PPIASE_2"/>
    <property type="match status" value="1"/>
</dbReference>
<dbReference type="NCBIfam" id="TIGR00916">
    <property type="entry name" value="2A0604s01"/>
    <property type="match status" value="1"/>
</dbReference>
<dbReference type="InterPro" id="IPR054384">
    <property type="entry name" value="SecDF_P1_head"/>
</dbReference>
<dbReference type="SUPFAM" id="SSF54534">
    <property type="entry name" value="FKBP-like"/>
    <property type="match status" value="1"/>
</dbReference>
<dbReference type="InterPro" id="IPR005791">
    <property type="entry name" value="SecD"/>
</dbReference>
<evidence type="ECO:0000256" key="3">
    <source>
        <dbReference type="ARBA" id="ARBA00022475"/>
    </source>
</evidence>
<gene>
    <name evidence="9 12" type="primary">secD</name>
    <name evidence="12" type="ORF">COV05_04045</name>
</gene>
<dbReference type="InterPro" id="IPR046357">
    <property type="entry name" value="PPIase_dom_sf"/>
</dbReference>
<dbReference type="GO" id="GO:0065002">
    <property type="term" value="P:intracellular protein transmembrane transport"/>
    <property type="evidence" value="ECO:0007669"/>
    <property type="project" value="UniProtKB-UniRule"/>
</dbReference>
<keyword evidence="6 9" id="KW-1133">Transmembrane helix</keyword>
<feature type="domain" description="PpiC" evidence="11">
    <location>
        <begin position="285"/>
        <end position="389"/>
    </location>
</feature>
<dbReference type="InterPro" id="IPR055344">
    <property type="entry name" value="SecD_SecF_C_bact"/>
</dbReference>
<dbReference type="Pfam" id="PF22599">
    <property type="entry name" value="SecDF_P1_head"/>
    <property type="match status" value="1"/>
</dbReference>
<dbReference type="Pfam" id="PF00639">
    <property type="entry name" value="Rotamase"/>
    <property type="match status" value="1"/>
</dbReference>
<dbReference type="EMBL" id="PFEU01000018">
    <property type="protein sequence ID" value="PJE76512.1"/>
    <property type="molecule type" value="Genomic_DNA"/>
</dbReference>
<dbReference type="Gene3D" id="3.30.1360.200">
    <property type="match status" value="1"/>
</dbReference>
<comment type="caution">
    <text evidence="12">The sequence shown here is derived from an EMBL/GenBank/DDBJ whole genome shotgun (WGS) entry which is preliminary data.</text>
</comment>
<comment type="similarity">
    <text evidence="9">Belongs to the SecD/SecF family. SecD subfamily.</text>
</comment>
<dbReference type="InterPro" id="IPR048631">
    <property type="entry name" value="SecD_1st"/>
</dbReference>
<feature type="transmembrane region" description="Helical" evidence="9">
    <location>
        <begin position="636"/>
        <end position="655"/>
    </location>
</feature>
<evidence type="ECO:0000256" key="1">
    <source>
        <dbReference type="ARBA" id="ARBA00004651"/>
    </source>
</evidence>
<dbReference type="GO" id="GO:0006605">
    <property type="term" value="P:protein targeting"/>
    <property type="evidence" value="ECO:0007669"/>
    <property type="project" value="UniProtKB-UniRule"/>
</dbReference>
<keyword evidence="4 9" id="KW-0812">Transmembrane</keyword>
<dbReference type="GO" id="GO:0005886">
    <property type="term" value="C:plasma membrane"/>
    <property type="evidence" value="ECO:0007669"/>
    <property type="project" value="UniProtKB-SubCell"/>
</dbReference>
<dbReference type="PRINTS" id="PR00702">
    <property type="entry name" value="ACRIFLAVINRP"/>
</dbReference>
<keyword evidence="7 9" id="KW-0811">Translocation</keyword>
<dbReference type="GO" id="GO:0043952">
    <property type="term" value="P:protein transport by the Sec complex"/>
    <property type="evidence" value="ECO:0007669"/>
    <property type="project" value="UniProtKB-UniRule"/>
</dbReference>
<comment type="subunit">
    <text evidence="9">Forms a complex with SecF. Part of the essential Sec protein translocation apparatus which comprises SecA, SecYEG and auxiliary proteins SecDF. Other proteins may also be involved.</text>
</comment>
<feature type="transmembrane region" description="Helical" evidence="9">
    <location>
        <begin position="661"/>
        <end position="685"/>
    </location>
</feature>
<organism evidence="12 13">
    <name type="scientific">Candidatus Uhrbacteria bacterium CG10_big_fil_rev_8_21_14_0_10_48_16</name>
    <dbReference type="NCBI Taxonomy" id="1975038"/>
    <lineage>
        <taxon>Bacteria</taxon>
        <taxon>Candidatus Uhriibacteriota</taxon>
    </lineage>
</organism>
<dbReference type="InterPro" id="IPR048634">
    <property type="entry name" value="SecD_SecF_C"/>
</dbReference>
<dbReference type="InterPro" id="IPR022813">
    <property type="entry name" value="SecD/SecF_arch_bac"/>
</dbReference>
<evidence type="ECO:0000256" key="5">
    <source>
        <dbReference type="ARBA" id="ARBA00022927"/>
    </source>
</evidence>
<protein>
    <recommendedName>
        <fullName evidence="9">Protein translocase subunit SecD</fullName>
    </recommendedName>
</protein>
<evidence type="ECO:0000256" key="2">
    <source>
        <dbReference type="ARBA" id="ARBA00022448"/>
    </source>
</evidence>
<dbReference type="HAMAP" id="MF_01463_B">
    <property type="entry name" value="SecD_B"/>
    <property type="match status" value="1"/>
</dbReference>
<evidence type="ECO:0000256" key="10">
    <source>
        <dbReference type="PROSITE-ProRule" id="PRU00278"/>
    </source>
</evidence>
<feature type="transmembrane region" description="Helical" evidence="9">
    <location>
        <begin position="43"/>
        <end position="64"/>
    </location>
</feature>
<dbReference type="GO" id="GO:0003755">
    <property type="term" value="F:peptidyl-prolyl cis-trans isomerase activity"/>
    <property type="evidence" value="ECO:0007669"/>
    <property type="project" value="UniProtKB-KW"/>
</dbReference>
<feature type="transmembrane region" description="Helical" evidence="9">
    <location>
        <begin position="538"/>
        <end position="555"/>
    </location>
</feature>
<dbReference type="Pfam" id="PF21760">
    <property type="entry name" value="SecD_1st"/>
    <property type="match status" value="1"/>
</dbReference>
<evidence type="ECO:0000256" key="4">
    <source>
        <dbReference type="ARBA" id="ARBA00022692"/>
    </source>
</evidence>
<dbReference type="InterPro" id="IPR022646">
    <property type="entry name" value="SecD/SecF_CS"/>
</dbReference>
<dbReference type="GO" id="GO:0015450">
    <property type="term" value="F:protein-transporting ATPase activity"/>
    <property type="evidence" value="ECO:0007669"/>
    <property type="project" value="InterPro"/>
</dbReference>
<dbReference type="InterPro" id="IPR001036">
    <property type="entry name" value="Acrflvin-R"/>
</dbReference>
<dbReference type="Gene3D" id="3.10.50.40">
    <property type="match status" value="1"/>
</dbReference>
<dbReference type="Gene3D" id="1.20.1640.10">
    <property type="entry name" value="Multidrug efflux transporter AcrB transmembrane domain"/>
    <property type="match status" value="1"/>
</dbReference>
<dbReference type="InterPro" id="IPR000297">
    <property type="entry name" value="PPIase_PpiC"/>
</dbReference>
<comment type="function">
    <text evidence="9">Part of the Sec protein translocase complex. Interacts with the SecYEG preprotein conducting channel. SecDF uses the proton motive force (PMF) to complete protein translocation after the ATP-dependent function of SecA.</text>
</comment>
<dbReference type="PANTHER" id="PTHR30081:SF1">
    <property type="entry name" value="PROTEIN TRANSLOCASE SUBUNIT SECD"/>
    <property type="match status" value="1"/>
</dbReference>
<evidence type="ECO:0000256" key="7">
    <source>
        <dbReference type="ARBA" id="ARBA00023010"/>
    </source>
</evidence>
<proteinExistence type="inferred from homology"/>
<dbReference type="AlphaFoldDB" id="A0A2M8LGD0"/>
<evidence type="ECO:0000313" key="13">
    <source>
        <dbReference type="Proteomes" id="UP000231436"/>
    </source>
</evidence>
<accession>A0A2M8LGD0</accession>
<feature type="transmembrane region" description="Helical" evidence="9">
    <location>
        <begin position="588"/>
        <end position="608"/>
    </location>
</feature>
<evidence type="ECO:0000313" key="12">
    <source>
        <dbReference type="EMBL" id="PJE76512.1"/>
    </source>
</evidence>
<keyword evidence="10" id="KW-0413">Isomerase</keyword>
<comment type="subcellular location">
    <subcellularLocation>
        <location evidence="1 9">Cell membrane</location>
        <topology evidence="1 9">Multi-pass membrane protein</topology>
    </subcellularLocation>
</comment>
<evidence type="ECO:0000256" key="9">
    <source>
        <dbReference type="HAMAP-Rule" id="MF_01463"/>
    </source>
</evidence>
<evidence type="ECO:0000256" key="8">
    <source>
        <dbReference type="ARBA" id="ARBA00023136"/>
    </source>
</evidence>
<keyword evidence="8 9" id="KW-0472">Membrane</keyword>
<dbReference type="NCBIfam" id="TIGR01129">
    <property type="entry name" value="secD"/>
    <property type="match status" value="1"/>
</dbReference>
<name>A0A2M8LGD0_9BACT</name>
<dbReference type="Pfam" id="PF02355">
    <property type="entry name" value="SecD_SecF_C"/>
    <property type="match status" value="1"/>
</dbReference>
<dbReference type="SUPFAM" id="SSF82866">
    <property type="entry name" value="Multidrug efflux transporter AcrB transmembrane domain"/>
    <property type="match status" value="1"/>
</dbReference>
<keyword evidence="5 9" id="KW-0653">Protein transport</keyword>
<keyword evidence="2 9" id="KW-0813">Transport</keyword>
<sequence>MVVHLRSSLQSHTLPPLYFFSMQTWKLKKKIKKVQPSTWKPRFFAVVALIATLVMGFYGFPGVWNQGAEFVQAKTGWLPPTVSEEPFRLGLDLQGGTHLIYEADMSQIPEEDRVEALEGVRDVIERRVNAFGVSEPVVQTTTTGGTYRIIIELAGVLDVSDAIDLIGETPVLEFKEPGQELEEDPTEEELALLETRNIEERAIANTVLSRALAGEDFDALVSEFSIEKDKDVSKGIFENITADSYFFDYFVLIQQRGLYPGQVNGNLLENDDGVSVFKYLSAGEQTEMLLSHILICFEGTTGCTSGISEIEASIQINEVKEQVTAENFAELAQQYSTDPSVLSNSGELGWSTADRYVASFGLAAGGLEVGEISSPVLTEFGYHLIYKSDQRTAPAYTIQRILMPLSDIYDIVPAPSPWINTELSGKYLERAGVEFDQNTGGAYVALTFNTEGGELFAQLTEEHVGEPIAIFLDGEAISTPVVQQAIYGGRAVITGDFTVEEAKLLAQRLNAGALPVPVDLLSQQTVGPTLGSVSLEKSIVAALFGFLLVGLYMVAFYRLPGLVAMIALILFAFLNLAAYRLFGVTITLAGIAGLVLSLGIAVDANVLIIERFKEEYASGRDFISAVDEAFKRAWTAIRDGNITTLIAAGVLYWFSSSFIRGFALTLSIGVILSMFTAITVSRVYLKSLLFWKGMRKPILFGVKRS</sequence>